<sequence>MPTNQRHVGHNLRFHSLESGPTQLESGVAYGVHQLIDQSKISLLQQQSVLNHVQWGVSLTEQVDGAQGGRIHGATIVLFLSS</sequence>
<dbReference type="EMBL" id="OC032025">
    <property type="protein sequence ID" value="CAD7269694.1"/>
    <property type="molecule type" value="Genomic_DNA"/>
</dbReference>
<dbReference type="AlphaFoldDB" id="A0A7R9BAS4"/>
<organism evidence="1">
    <name type="scientific">Timema shepardi</name>
    <name type="common">Walking stick</name>
    <dbReference type="NCBI Taxonomy" id="629360"/>
    <lineage>
        <taxon>Eukaryota</taxon>
        <taxon>Metazoa</taxon>
        <taxon>Ecdysozoa</taxon>
        <taxon>Arthropoda</taxon>
        <taxon>Hexapoda</taxon>
        <taxon>Insecta</taxon>
        <taxon>Pterygota</taxon>
        <taxon>Neoptera</taxon>
        <taxon>Polyneoptera</taxon>
        <taxon>Phasmatodea</taxon>
        <taxon>Timematodea</taxon>
        <taxon>Timematoidea</taxon>
        <taxon>Timematidae</taxon>
        <taxon>Timema</taxon>
    </lineage>
</organism>
<gene>
    <name evidence="1" type="ORF">TSIB3V08_LOCUS13694</name>
</gene>
<name>A0A7R9BAS4_TIMSH</name>
<evidence type="ECO:0000313" key="1">
    <source>
        <dbReference type="EMBL" id="CAD7269694.1"/>
    </source>
</evidence>
<reference evidence="1" key="1">
    <citation type="submission" date="2020-11" db="EMBL/GenBank/DDBJ databases">
        <authorList>
            <person name="Tran Van P."/>
        </authorList>
    </citation>
    <scope>NUCLEOTIDE SEQUENCE</scope>
</reference>
<protein>
    <submittedName>
        <fullName evidence="1">Uncharacterized protein</fullName>
    </submittedName>
</protein>
<accession>A0A7R9BAS4</accession>
<proteinExistence type="predicted"/>